<protein>
    <submittedName>
        <fullName evidence="1">Uncharacterized protein</fullName>
    </submittedName>
</protein>
<organism evidence="1 2">
    <name type="scientific">Rhodocollybia butyracea</name>
    <dbReference type="NCBI Taxonomy" id="206335"/>
    <lineage>
        <taxon>Eukaryota</taxon>
        <taxon>Fungi</taxon>
        <taxon>Dikarya</taxon>
        <taxon>Basidiomycota</taxon>
        <taxon>Agaricomycotina</taxon>
        <taxon>Agaricomycetes</taxon>
        <taxon>Agaricomycetidae</taxon>
        <taxon>Agaricales</taxon>
        <taxon>Marasmiineae</taxon>
        <taxon>Omphalotaceae</taxon>
        <taxon>Rhodocollybia</taxon>
    </lineage>
</organism>
<evidence type="ECO:0000313" key="2">
    <source>
        <dbReference type="Proteomes" id="UP000772434"/>
    </source>
</evidence>
<dbReference type="Proteomes" id="UP000772434">
    <property type="component" value="Unassembled WGS sequence"/>
</dbReference>
<feature type="non-terminal residue" evidence="1">
    <location>
        <position position="193"/>
    </location>
</feature>
<reference evidence="1" key="1">
    <citation type="submission" date="2020-11" db="EMBL/GenBank/DDBJ databases">
        <authorList>
            <consortium name="DOE Joint Genome Institute"/>
            <person name="Ahrendt S."/>
            <person name="Riley R."/>
            <person name="Andreopoulos W."/>
            <person name="Labutti K."/>
            <person name="Pangilinan J."/>
            <person name="Ruiz-Duenas F.J."/>
            <person name="Barrasa J.M."/>
            <person name="Sanchez-Garcia M."/>
            <person name="Camarero S."/>
            <person name="Miyauchi S."/>
            <person name="Serrano A."/>
            <person name="Linde D."/>
            <person name="Babiker R."/>
            <person name="Drula E."/>
            <person name="Ayuso-Fernandez I."/>
            <person name="Pacheco R."/>
            <person name="Padilla G."/>
            <person name="Ferreira P."/>
            <person name="Barriuso J."/>
            <person name="Kellner H."/>
            <person name="Castanera R."/>
            <person name="Alfaro M."/>
            <person name="Ramirez L."/>
            <person name="Pisabarro A.G."/>
            <person name="Kuo A."/>
            <person name="Tritt A."/>
            <person name="Lipzen A."/>
            <person name="He G."/>
            <person name="Yan M."/>
            <person name="Ng V."/>
            <person name="Cullen D."/>
            <person name="Martin F."/>
            <person name="Rosso M.-N."/>
            <person name="Henrissat B."/>
            <person name="Hibbett D."/>
            <person name="Martinez A.T."/>
            <person name="Grigoriev I.V."/>
        </authorList>
    </citation>
    <scope>NUCLEOTIDE SEQUENCE</scope>
    <source>
        <strain evidence="1">AH 40177</strain>
    </source>
</reference>
<gene>
    <name evidence="1" type="ORF">BDP27DRAFT_1238206</name>
</gene>
<keyword evidence="2" id="KW-1185">Reference proteome</keyword>
<dbReference type="OrthoDB" id="3222453at2759"/>
<proteinExistence type="predicted"/>
<evidence type="ECO:0000313" key="1">
    <source>
        <dbReference type="EMBL" id="KAF9059721.1"/>
    </source>
</evidence>
<sequence>LPKKRGYPLWHPTPNDSLPDEYRTTGIRIGDVGYLNRNGAFNHLFNVCSSGDHPVNAAGVPDGFQRLDVDPRNVDDLEQHYKPASFVASHPSYVVQTIMPYQPTQQGVPYEVGAGLSFDCRSPEGALLILPEGGKSIDHRDVGKFLQYAKDYAKAWFYYTNASPHQSGAQSLYLITGCDKTRAWGMACFQDAV</sequence>
<name>A0A9P5P7J3_9AGAR</name>
<comment type="caution">
    <text evidence="1">The sequence shown here is derived from an EMBL/GenBank/DDBJ whole genome shotgun (WGS) entry which is preliminary data.</text>
</comment>
<dbReference type="EMBL" id="JADNRY010000283">
    <property type="protein sequence ID" value="KAF9059721.1"/>
    <property type="molecule type" value="Genomic_DNA"/>
</dbReference>
<accession>A0A9P5P7J3</accession>
<dbReference type="AlphaFoldDB" id="A0A9P5P7J3"/>